<comment type="caution">
    <text evidence="1">The sequence shown here is derived from an EMBL/GenBank/DDBJ whole genome shotgun (WGS) entry which is preliminary data.</text>
</comment>
<evidence type="ECO:0000313" key="1">
    <source>
        <dbReference type="EMBL" id="KJD47141.1"/>
    </source>
</evidence>
<sequence>MTQVPFPMSQRIEIERRYFPNGVNAAQINLLDDIEKRLAEAYKAGYEQTSIFGFHEWSNNVAMGYAIMAMERLNFYEKEIKSVIGAMYRVFDEVSVLEAKAHYNSSDY</sequence>
<gene>
    <name evidence="1" type="ORF">QD47_03030</name>
</gene>
<name>A0A0D7X6V2_9BACL</name>
<dbReference type="PATRIC" id="fig|159743.3.peg.654"/>
<reference evidence="1 2" key="1">
    <citation type="submission" date="2014-11" db="EMBL/GenBank/DDBJ databases">
        <title>Draft Genome Sequences of Paenibacillus polymyxa NRRL B-30509 and Paenibacillus terrae NRRL B-30644, Strains from a Poultry Environment that Produce Tridecaptin A and Paenicidins.</title>
        <authorList>
            <person name="van Belkum M.J."/>
            <person name="Lohans C.T."/>
            <person name="Vederas J.C."/>
        </authorList>
    </citation>
    <scope>NUCLEOTIDE SEQUENCE [LARGE SCALE GENOMIC DNA]</scope>
    <source>
        <strain evidence="1 2">NRRL B-30644</strain>
    </source>
</reference>
<evidence type="ECO:0000313" key="2">
    <source>
        <dbReference type="Proteomes" id="UP000032534"/>
    </source>
</evidence>
<proteinExistence type="predicted"/>
<protein>
    <recommendedName>
        <fullName evidence="3">Phage protein</fullName>
    </recommendedName>
</protein>
<keyword evidence="2" id="KW-1185">Reference proteome</keyword>
<dbReference type="AlphaFoldDB" id="A0A0D7X6V2"/>
<evidence type="ECO:0008006" key="3">
    <source>
        <dbReference type="Google" id="ProtNLM"/>
    </source>
</evidence>
<dbReference type="EMBL" id="JTHP01000003">
    <property type="protein sequence ID" value="KJD47141.1"/>
    <property type="molecule type" value="Genomic_DNA"/>
</dbReference>
<dbReference type="Proteomes" id="UP000032534">
    <property type="component" value="Unassembled WGS sequence"/>
</dbReference>
<accession>A0A0D7X6V2</accession>
<organism evidence="1 2">
    <name type="scientific">Paenibacillus terrae</name>
    <dbReference type="NCBI Taxonomy" id="159743"/>
    <lineage>
        <taxon>Bacteria</taxon>
        <taxon>Bacillati</taxon>
        <taxon>Bacillota</taxon>
        <taxon>Bacilli</taxon>
        <taxon>Bacillales</taxon>
        <taxon>Paenibacillaceae</taxon>
        <taxon>Paenibacillus</taxon>
    </lineage>
</organism>
<dbReference type="RefSeq" id="WP_044644728.1">
    <property type="nucleotide sequence ID" value="NZ_JTHP01000003.1"/>
</dbReference>